<evidence type="ECO:0000256" key="1">
    <source>
        <dbReference type="PROSITE-ProRule" id="PRU00175"/>
    </source>
</evidence>
<evidence type="ECO:0000259" key="3">
    <source>
        <dbReference type="PROSITE" id="PS50089"/>
    </source>
</evidence>
<keyword evidence="1" id="KW-0479">Metal-binding</keyword>
<keyword evidence="1" id="KW-0863">Zinc-finger</keyword>
<feature type="transmembrane region" description="Helical" evidence="2">
    <location>
        <begin position="15"/>
        <end position="36"/>
    </location>
</feature>
<proteinExistence type="predicted"/>
<evidence type="ECO:0000313" key="5">
    <source>
        <dbReference type="Proteomes" id="UP001367508"/>
    </source>
</evidence>
<organism evidence="4 5">
    <name type="scientific">Canavalia gladiata</name>
    <name type="common">Sword bean</name>
    <name type="synonym">Dolichos gladiatus</name>
    <dbReference type="NCBI Taxonomy" id="3824"/>
    <lineage>
        <taxon>Eukaryota</taxon>
        <taxon>Viridiplantae</taxon>
        <taxon>Streptophyta</taxon>
        <taxon>Embryophyta</taxon>
        <taxon>Tracheophyta</taxon>
        <taxon>Spermatophyta</taxon>
        <taxon>Magnoliopsida</taxon>
        <taxon>eudicotyledons</taxon>
        <taxon>Gunneridae</taxon>
        <taxon>Pentapetalae</taxon>
        <taxon>rosids</taxon>
        <taxon>fabids</taxon>
        <taxon>Fabales</taxon>
        <taxon>Fabaceae</taxon>
        <taxon>Papilionoideae</taxon>
        <taxon>50 kb inversion clade</taxon>
        <taxon>NPAAA clade</taxon>
        <taxon>indigoferoid/millettioid clade</taxon>
        <taxon>Phaseoleae</taxon>
        <taxon>Canavalia</taxon>
    </lineage>
</organism>
<dbReference type="AlphaFoldDB" id="A0AAN9MTB0"/>
<reference evidence="4 5" key="1">
    <citation type="submission" date="2024-01" db="EMBL/GenBank/DDBJ databases">
        <title>The genomes of 5 underutilized Papilionoideae crops provide insights into root nodulation and disease resistanc.</title>
        <authorList>
            <person name="Jiang F."/>
        </authorList>
    </citation>
    <scope>NUCLEOTIDE SEQUENCE [LARGE SCALE GENOMIC DNA]</scope>
    <source>
        <strain evidence="4">LVBAO_FW01</strain>
        <tissue evidence="4">Leaves</tissue>
    </source>
</reference>
<keyword evidence="1" id="KW-0862">Zinc</keyword>
<evidence type="ECO:0000256" key="2">
    <source>
        <dbReference type="SAM" id="Phobius"/>
    </source>
</evidence>
<dbReference type="EMBL" id="JAYMYQ010000001">
    <property type="protein sequence ID" value="KAK7360585.1"/>
    <property type="molecule type" value="Genomic_DNA"/>
</dbReference>
<keyword evidence="2" id="KW-0472">Membrane</keyword>
<feature type="domain" description="RING-type" evidence="3">
    <location>
        <begin position="95"/>
        <end position="137"/>
    </location>
</feature>
<dbReference type="PROSITE" id="PS50089">
    <property type="entry name" value="ZF_RING_2"/>
    <property type="match status" value="1"/>
</dbReference>
<keyword evidence="2" id="KW-0812">Transmembrane</keyword>
<dbReference type="InterPro" id="IPR013083">
    <property type="entry name" value="Znf_RING/FYVE/PHD"/>
</dbReference>
<dbReference type="SUPFAM" id="SSF57850">
    <property type="entry name" value="RING/U-box"/>
    <property type="match status" value="1"/>
</dbReference>
<name>A0AAN9MTB0_CANGL</name>
<protein>
    <recommendedName>
        <fullName evidence="3">RING-type domain-containing protein</fullName>
    </recommendedName>
</protein>
<dbReference type="PANTHER" id="PTHR45676">
    <property type="entry name" value="RING-H2 FINGER PROTEIN ATL51-RELATED"/>
    <property type="match status" value="1"/>
</dbReference>
<keyword evidence="2" id="KW-1133">Transmembrane helix</keyword>
<dbReference type="Gene3D" id="3.30.40.10">
    <property type="entry name" value="Zinc/RING finger domain, C3HC4 (zinc finger)"/>
    <property type="match status" value="1"/>
</dbReference>
<keyword evidence="5" id="KW-1185">Reference proteome</keyword>
<dbReference type="PANTHER" id="PTHR45676:SF177">
    <property type="entry name" value="RING-TYPE E3 UBIQUITIN TRANSFERASE"/>
    <property type="match status" value="1"/>
</dbReference>
<evidence type="ECO:0000313" key="4">
    <source>
        <dbReference type="EMBL" id="KAK7360585.1"/>
    </source>
</evidence>
<dbReference type="SMART" id="SM00184">
    <property type="entry name" value="RING"/>
    <property type="match status" value="1"/>
</dbReference>
<sequence>MEDNDQTELIGEADVILIAEVLASCAVTVVIMYHLITLICRKKCYDITVYQNLSTQAASMEEGTSVSHLIPAHKYEKKKEKNDDDVADGDQDGTCAVCLGDFEEGEELRTLPKCKHSFHVPCIDKWLYSHSTCPICRLDVTPSPEFGSGELNAHHSISIDMVPL</sequence>
<accession>A0AAN9MTB0</accession>
<dbReference type="GO" id="GO:0008270">
    <property type="term" value="F:zinc ion binding"/>
    <property type="evidence" value="ECO:0007669"/>
    <property type="project" value="UniProtKB-KW"/>
</dbReference>
<dbReference type="GO" id="GO:0016567">
    <property type="term" value="P:protein ubiquitination"/>
    <property type="evidence" value="ECO:0007669"/>
    <property type="project" value="TreeGrafter"/>
</dbReference>
<dbReference type="InterPro" id="IPR001841">
    <property type="entry name" value="Znf_RING"/>
</dbReference>
<comment type="caution">
    <text evidence="4">The sequence shown here is derived from an EMBL/GenBank/DDBJ whole genome shotgun (WGS) entry which is preliminary data.</text>
</comment>
<gene>
    <name evidence="4" type="ORF">VNO77_02592</name>
</gene>
<dbReference type="Proteomes" id="UP001367508">
    <property type="component" value="Unassembled WGS sequence"/>
</dbReference>
<dbReference type="CDD" id="cd16461">
    <property type="entry name" value="RING-H2_EL5-like"/>
    <property type="match status" value="1"/>
</dbReference>
<dbReference type="Pfam" id="PF13639">
    <property type="entry name" value="zf-RING_2"/>
    <property type="match status" value="1"/>
</dbReference>